<keyword evidence="2" id="KW-1185">Reference proteome</keyword>
<gene>
    <name evidence="1" type="ORF">H6G97_39220</name>
</gene>
<organism evidence="1 2">
    <name type="scientific">Nostoc flagelliforme FACHB-838</name>
    <dbReference type="NCBI Taxonomy" id="2692904"/>
    <lineage>
        <taxon>Bacteria</taxon>
        <taxon>Bacillati</taxon>
        <taxon>Cyanobacteriota</taxon>
        <taxon>Cyanophyceae</taxon>
        <taxon>Nostocales</taxon>
        <taxon>Nostocaceae</taxon>
        <taxon>Nostoc</taxon>
    </lineage>
</organism>
<protein>
    <submittedName>
        <fullName evidence="1">Uncharacterized protein</fullName>
    </submittedName>
</protein>
<evidence type="ECO:0000313" key="2">
    <source>
        <dbReference type="Proteomes" id="UP000623440"/>
    </source>
</evidence>
<evidence type="ECO:0000313" key="1">
    <source>
        <dbReference type="EMBL" id="MBD2535122.1"/>
    </source>
</evidence>
<dbReference type="Proteomes" id="UP000623440">
    <property type="component" value="Unassembled WGS sequence"/>
</dbReference>
<accession>A0ABR8E1Z0</accession>
<name>A0ABR8E1Z0_9NOSO</name>
<dbReference type="EMBL" id="JACJSI010000237">
    <property type="protein sequence ID" value="MBD2535122.1"/>
    <property type="molecule type" value="Genomic_DNA"/>
</dbReference>
<proteinExistence type="predicted"/>
<reference evidence="1 2" key="1">
    <citation type="journal article" date="2020" name="ISME J.">
        <title>Comparative genomics reveals insights into cyanobacterial evolution and habitat adaptation.</title>
        <authorList>
            <person name="Chen M.Y."/>
            <person name="Teng W.K."/>
            <person name="Zhao L."/>
            <person name="Hu C.X."/>
            <person name="Zhou Y.K."/>
            <person name="Han B.P."/>
            <person name="Song L.R."/>
            <person name="Shu W.S."/>
        </authorList>
    </citation>
    <scope>NUCLEOTIDE SEQUENCE [LARGE SCALE GENOMIC DNA]</scope>
    <source>
        <strain evidence="1 2">FACHB-838</strain>
    </source>
</reference>
<comment type="caution">
    <text evidence="1">The sequence shown here is derived from an EMBL/GenBank/DDBJ whole genome shotgun (WGS) entry which is preliminary data.</text>
</comment>
<sequence>MTVYTSYFGCSVSFTTGILSRTVGSGGGVRLTVECLVGARGGRLGLMIK</sequence>